<organism evidence="4 5">
    <name type="scientific">Dactylonectria macrodidyma</name>
    <dbReference type="NCBI Taxonomy" id="307937"/>
    <lineage>
        <taxon>Eukaryota</taxon>
        <taxon>Fungi</taxon>
        <taxon>Dikarya</taxon>
        <taxon>Ascomycota</taxon>
        <taxon>Pezizomycotina</taxon>
        <taxon>Sordariomycetes</taxon>
        <taxon>Hypocreomycetidae</taxon>
        <taxon>Hypocreales</taxon>
        <taxon>Nectriaceae</taxon>
        <taxon>Dactylonectria</taxon>
    </lineage>
</organism>
<gene>
    <name evidence="4" type="ORF">EDB81DRAFT_683604</name>
</gene>
<reference evidence="4" key="1">
    <citation type="journal article" date="2021" name="Nat. Commun.">
        <title>Genetic determinants of endophytism in the Arabidopsis root mycobiome.</title>
        <authorList>
            <person name="Mesny F."/>
            <person name="Miyauchi S."/>
            <person name="Thiergart T."/>
            <person name="Pickel B."/>
            <person name="Atanasova L."/>
            <person name="Karlsson M."/>
            <person name="Huettel B."/>
            <person name="Barry K.W."/>
            <person name="Haridas S."/>
            <person name="Chen C."/>
            <person name="Bauer D."/>
            <person name="Andreopoulos W."/>
            <person name="Pangilinan J."/>
            <person name="LaButti K."/>
            <person name="Riley R."/>
            <person name="Lipzen A."/>
            <person name="Clum A."/>
            <person name="Drula E."/>
            <person name="Henrissat B."/>
            <person name="Kohler A."/>
            <person name="Grigoriev I.V."/>
            <person name="Martin F.M."/>
            <person name="Hacquard S."/>
        </authorList>
    </citation>
    <scope>NUCLEOTIDE SEQUENCE</scope>
    <source>
        <strain evidence="4">MPI-CAGE-AT-0147</strain>
    </source>
</reference>
<evidence type="ECO:0000259" key="3">
    <source>
        <dbReference type="PROSITE" id="PS50048"/>
    </source>
</evidence>
<dbReference type="SUPFAM" id="SSF57701">
    <property type="entry name" value="Zn2/Cys6 DNA-binding domain"/>
    <property type="match status" value="1"/>
</dbReference>
<dbReference type="PANTHER" id="PTHR47657:SF13">
    <property type="entry name" value="ZN(2)-C6 FUNGAL-TYPE DOMAIN-CONTAINING PROTEIN-RELATED"/>
    <property type="match status" value="1"/>
</dbReference>
<dbReference type="SMART" id="SM00066">
    <property type="entry name" value="GAL4"/>
    <property type="match status" value="1"/>
</dbReference>
<comment type="caution">
    <text evidence="4">The sequence shown here is derived from an EMBL/GenBank/DDBJ whole genome shotgun (WGS) entry which is preliminary data.</text>
</comment>
<evidence type="ECO:0000313" key="5">
    <source>
        <dbReference type="Proteomes" id="UP000738349"/>
    </source>
</evidence>
<evidence type="ECO:0000256" key="2">
    <source>
        <dbReference type="SAM" id="MobiDB-lite"/>
    </source>
</evidence>
<keyword evidence="1" id="KW-0539">Nucleus</keyword>
<dbReference type="OrthoDB" id="416217at2759"/>
<feature type="compositionally biased region" description="Polar residues" evidence="2">
    <location>
        <begin position="60"/>
        <end position="72"/>
    </location>
</feature>
<evidence type="ECO:0000256" key="1">
    <source>
        <dbReference type="ARBA" id="ARBA00023242"/>
    </source>
</evidence>
<dbReference type="InterPro" id="IPR036864">
    <property type="entry name" value="Zn2-C6_fun-type_DNA-bd_sf"/>
</dbReference>
<feature type="compositionally biased region" description="Low complexity" evidence="2">
    <location>
        <begin position="97"/>
        <end position="111"/>
    </location>
</feature>
<dbReference type="PANTHER" id="PTHR47657">
    <property type="entry name" value="STEROL REGULATORY ELEMENT-BINDING PROTEIN ECM22"/>
    <property type="match status" value="1"/>
</dbReference>
<sequence length="438" mass="48582">MTSLGRRPKRCHRKSRAGCAACKLRKVKCDESRPECANCTRFSLPCSFSATPGIAPAGPETTTRPSEANPVSQLPFLPRRGRGRPRRDWAAGDTGKPSQPSQSQLLSQPQSEAVPPSNPDTSLHLAQAELLHQFITCTGPSLANSDDDPIAQFWVRNVTPIGLSNPSVLHLCLSLAAYHLAYKTEKPGDARSHYQDLAKRHFDLGLVQANEALAAMSESNCGAVYLSTMLVCFCSFAAGPAGSGDLLLCHLNNASPHQWLPLARGARLLRQLYDSDVLFAGLMKPLGPAGAQPEDPRPTCVREDFTRVDWVPPIERLRNLVAEQQGPDREVYMSSFDIIAQMYEATFGDDDGRVKCSMIYKMILIWPYMMDDSFLACLQRMDTVALMLVAFYAPLLKTMKRCWYMDGWAEHILTQLQPKLTEDFGDLLQWPIDAIKVI</sequence>
<accession>A0A9P9JDP9</accession>
<name>A0A9P9JDP9_9HYPO</name>
<dbReference type="PROSITE" id="PS00463">
    <property type="entry name" value="ZN2_CY6_FUNGAL_1"/>
    <property type="match status" value="1"/>
</dbReference>
<dbReference type="AlphaFoldDB" id="A0A9P9JDP9"/>
<dbReference type="PROSITE" id="PS50048">
    <property type="entry name" value="ZN2_CY6_FUNGAL_2"/>
    <property type="match status" value="1"/>
</dbReference>
<proteinExistence type="predicted"/>
<dbReference type="Proteomes" id="UP000738349">
    <property type="component" value="Unassembled WGS sequence"/>
</dbReference>
<dbReference type="Pfam" id="PF11951">
    <property type="entry name" value="Fungal_trans_2"/>
    <property type="match status" value="1"/>
</dbReference>
<evidence type="ECO:0000313" key="4">
    <source>
        <dbReference type="EMBL" id="KAH7161663.1"/>
    </source>
</evidence>
<dbReference type="CDD" id="cd00067">
    <property type="entry name" value="GAL4"/>
    <property type="match status" value="1"/>
</dbReference>
<dbReference type="Gene3D" id="4.10.240.10">
    <property type="entry name" value="Zn(2)-C6 fungal-type DNA-binding domain"/>
    <property type="match status" value="1"/>
</dbReference>
<dbReference type="EMBL" id="JAGMUV010000004">
    <property type="protein sequence ID" value="KAH7161663.1"/>
    <property type="molecule type" value="Genomic_DNA"/>
</dbReference>
<feature type="region of interest" description="Disordered" evidence="2">
    <location>
        <begin position="50"/>
        <end position="121"/>
    </location>
</feature>
<dbReference type="InterPro" id="IPR052400">
    <property type="entry name" value="Zn2-C6_fungal_TF"/>
</dbReference>
<dbReference type="GO" id="GO:0008270">
    <property type="term" value="F:zinc ion binding"/>
    <property type="evidence" value="ECO:0007669"/>
    <property type="project" value="InterPro"/>
</dbReference>
<keyword evidence="5" id="KW-1185">Reference proteome</keyword>
<dbReference type="Pfam" id="PF00172">
    <property type="entry name" value="Zn_clus"/>
    <property type="match status" value="1"/>
</dbReference>
<dbReference type="GO" id="GO:0000981">
    <property type="term" value="F:DNA-binding transcription factor activity, RNA polymerase II-specific"/>
    <property type="evidence" value="ECO:0007669"/>
    <property type="project" value="InterPro"/>
</dbReference>
<feature type="domain" description="Zn(2)-C6 fungal-type" evidence="3">
    <location>
        <begin position="18"/>
        <end position="48"/>
    </location>
</feature>
<protein>
    <recommendedName>
        <fullName evidence="3">Zn(2)-C6 fungal-type domain-containing protein</fullName>
    </recommendedName>
</protein>
<dbReference type="InterPro" id="IPR021858">
    <property type="entry name" value="Fun_TF"/>
</dbReference>
<dbReference type="InterPro" id="IPR001138">
    <property type="entry name" value="Zn2Cys6_DnaBD"/>
</dbReference>